<sequence length="137" mass="15464">MSESTPRSGIRQELRELRDRMVPMLRELARQFRGRVAPGYPVIVDDVESGGYFGLALAPEYGLYVLAEGERLVVQLQTVFWRTDVHSSAGRERFGATPRVSTLPISTTMSDAQIRDLLARVLANWHKQPLLIHQSDS</sequence>
<keyword evidence="2" id="KW-1185">Reference proteome</keyword>
<name>A0AA41WFJ7_9BACT</name>
<dbReference type="RefSeq" id="WP_284057252.1">
    <property type="nucleotide sequence ID" value="NZ_JAMSLR010000006.1"/>
</dbReference>
<dbReference type="EMBL" id="JAMSLR010000006">
    <property type="protein sequence ID" value="MCM8749470.1"/>
    <property type="molecule type" value="Genomic_DNA"/>
</dbReference>
<comment type="caution">
    <text evidence="1">The sequence shown here is derived from an EMBL/GenBank/DDBJ whole genome shotgun (WGS) entry which is preliminary data.</text>
</comment>
<dbReference type="AlphaFoldDB" id="A0AA41WFJ7"/>
<dbReference type="Proteomes" id="UP001165306">
    <property type="component" value="Unassembled WGS sequence"/>
</dbReference>
<reference evidence="1" key="1">
    <citation type="submission" date="2022-06" db="EMBL/GenBank/DDBJ databases">
        <title>CFH 74404 Thermomicrobiaceae sp.</title>
        <authorList>
            <person name="Ming H."/>
            <person name="Li W.-J."/>
            <person name="Zhao Z."/>
        </authorList>
    </citation>
    <scope>NUCLEOTIDE SEQUENCE</scope>
    <source>
        <strain evidence="1">CFH 74404</strain>
    </source>
</reference>
<proteinExistence type="predicted"/>
<evidence type="ECO:0000313" key="1">
    <source>
        <dbReference type="EMBL" id="MCM8749470.1"/>
    </source>
</evidence>
<evidence type="ECO:0000313" key="2">
    <source>
        <dbReference type="Proteomes" id="UP001165306"/>
    </source>
</evidence>
<accession>A0AA41WFJ7</accession>
<protein>
    <submittedName>
        <fullName evidence="1">Uncharacterized protein</fullName>
    </submittedName>
</protein>
<organism evidence="1 2">
    <name type="scientific">Thermalbibacter longus</name>
    <dbReference type="NCBI Taxonomy" id="2951981"/>
    <lineage>
        <taxon>Bacteria</taxon>
        <taxon>Pseudomonadati</taxon>
        <taxon>Thermomicrobiota</taxon>
        <taxon>Thermomicrobia</taxon>
        <taxon>Thermomicrobiales</taxon>
        <taxon>Thermomicrobiaceae</taxon>
        <taxon>Thermalbibacter</taxon>
    </lineage>
</organism>
<gene>
    <name evidence="1" type="ORF">NET02_09950</name>
</gene>